<sequence>MSALWRNWSGLESVTPARVVRPKGANETAGAVLDAVRDGLPVKAIGAGHSFTGAALAPGVQLDMSAMSGLVSYDPGARQVTVGAGTYLYDMPPMLSKLGLAMANLGDIDRQTVAGALSTGTHGTGTRFGGLATQATAMTVATADGELRKFSKTRDPREWPAIALAVGSLGVLIDVTIQCVPAFKLHAVEAPEPLDDVLGDFRSRCTGADHFEFYWFPHTATALTKTNTRVPVDAPGEALPGMRRWVDDEVVSNAVYSLTCRLGSAVPIAVPRINRLAGRLLGHRDFTDASSSVFTTPRRVRFREMEYALPREVVPDAVRRIRELIDSKGWRISFPVEVRTAAPDDLWLSTAYGRDTGYIAVHRYLREDHREYFAAVEDIFREFGGRPHWGKLHTRSAADLRELYPHFDDFLAVRDALDPGRVFANPYLRQIFGT</sequence>
<comment type="caution">
    <text evidence="5">The sequence shown here is derived from an EMBL/GenBank/DDBJ whole genome shotgun (WGS) entry which is preliminary data.</text>
</comment>
<name>A0A7Z0II66_9MICO</name>
<evidence type="ECO:0000313" key="5">
    <source>
        <dbReference type="EMBL" id="NYI68179.1"/>
    </source>
</evidence>
<gene>
    <name evidence="5" type="ORF">BJY26_002485</name>
</gene>
<dbReference type="Gene3D" id="3.30.43.10">
    <property type="entry name" value="Uridine Diphospho-n-acetylenolpyruvylglucosamine Reductase, domain 2"/>
    <property type="match status" value="1"/>
</dbReference>
<dbReference type="PIRSF" id="PIRSF000136">
    <property type="entry name" value="LGO_GLO"/>
    <property type="match status" value="1"/>
</dbReference>
<dbReference type="RefSeq" id="WP_179428560.1">
    <property type="nucleotide sequence ID" value="NZ_JACBZP010000001.1"/>
</dbReference>
<dbReference type="PANTHER" id="PTHR43762:SF1">
    <property type="entry name" value="D-ARABINONO-1,4-LACTONE OXIDASE"/>
    <property type="match status" value="1"/>
</dbReference>
<dbReference type="InterPro" id="IPR010031">
    <property type="entry name" value="FAD_lactone_oxidase-like"/>
</dbReference>
<evidence type="ECO:0000259" key="4">
    <source>
        <dbReference type="PROSITE" id="PS51387"/>
    </source>
</evidence>
<accession>A0A7Z0II66</accession>
<keyword evidence="2" id="KW-0274">FAD</keyword>
<keyword evidence="3" id="KW-0560">Oxidoreductase</keyword>
<dbReference type="Pfam" id="PF01565">
    <property type="entry name" value="FAD_binding_4"/>
    <property type="match status" value="1"/>
</dbReference>
<dbReference type="Gene3D" id="3.30.465.10">
    <property type="match status" value="1"/>
</dbReference>
<dbReference type="Gene3D" id="1.10.45.10">
    <property type="entry name" value="Vanillyl-alcohol Oxidase, Chain A, domain 4"/>
    <property type="match status" value="1"/>
</dbReference>
<keyword evidence="6" id="KW-1185">Reference proteome</keyword>
<dbReference type="InterPro" id="IPR016164">
    <property type="entry name" value="FAD-linked_Oxase-like_C"/>
</dbReference>
<dbReference type="InterPro" id="IPR007173">
    <property type="entry name" value="ALO_C"/>
</dbReference>
<dbReference type="SUPFAM" id="SSF56176">
    <property type="entry name" value="FAD-binding/transporter-associated domain-like"/>
    <property type="match status" value="1"/>
</dbReference>
<dbReference type="Gene3D" id="3.30.70.2520">
    <property type="match status" value="1"/>
</dbReference>
<dbReference type="NCBIfam" id="TIGR01679">
    <property type="entry name" value="bact_FAD_ox"/>
    <property type="match status" value="1"/>
</dbReference>
<dbReference type="Pfam" id="PF04030">
    <property type="entry name" value="ALO"/>
    <property type="match status" value="1"/>
</dbReference>
<dbReference type="InterPro" id="IPR016167">
    <property type="entry name" value="FAD-bd_PCMH_sub1"/>
</dbReference>
<dbReference type="SUPFAM" id="SSF55103">
    <property type="entry name" value="FAD-linked oxidases, C-terminal domain"/>
    <property type="match status" value="1"/>
</dbReference>
<dbReference type="GO" id="GO:0080049">
    <property type="term" value="F:L-gulono-1,4-lactone dehydrogenase activity"/>
    <property type="evidence" value="ECO:0007669"/>
    <property type="project" value="TreeGrafter"/>
</dbReference>
<evidence type="ECO:0000256" key="2">
    <source>
        <dbReference type="ARBA" id="ARBA00022827"/>
    </source>
</evidence>
<dbReference type="PROSITE" id="PS51387">
    <property type="entry name" value="FAD_PCMH"/>
    <property type="match status" value="1"/>
</dbReference>
<dbReference type="GO" id="GO:0003885">
    <property type="term" value="F:D-arabinono-1,4-lactone oxidase activity"/>
    <property type="evidence" value="ECO:0007669"/>
    <property type="project" value="InterPro"/>
</dbReference>
<keyword evidence="1" id="KW-0285">Flavoprotein</keyword>
<dbReference type="InterPro" id="IPR016169">
    <property type="entry name" value="FAD-bd_PCMH_sub2"/>
</dbReference>
<dbReference type="InterPro" id="IPR036318">
    <property type="entry name" value="FAD-bd_PCMH-like_sf"/>
</dbReference>
<proteinExistence type="predicted"/>
<dbReference type="GO" id="GO:0071949">
    <property type="term" value="F:FAD binding"/>
    <property type="evidence" value="ECO:0007669"/>
    <property type="project" value="InterPro"/>
</dbReference>
<dbReference type="InterPro" id="IPR016171">
    <property type="entry name" value="Vanillyl_alc_oxidase_C-sub2"/>
</dbReference>
<dbReference type="PANTHER" id="PTHR43762">
    <property type="entry name" value="L-GULONOLACTONE OXIDASE"/>
    <property type="match status" value="1"/>
</dbReference>
<dbReference type="Proteomes" id="UP000539111">
    <property type="component" value="Unassembled WGS sequence"/>
</dbReference>
<dbReference type="EMBL" id="JACBZP010000001">
    <property type="protein sequence ID" value="NYI68179.1"/>
    <property type="molecule type" value="Genomic_DNA"/>
</dbReference>
<dbReference type="AlphaFoldDB" id="A0A7Z0II66"/>
<dbReference type="InterPro" id="IPR016166">
    <property type="entry name" value="FAD-bd_PCMH"/>
</dbReference>
<reference evidence="5 6" key="1">
    <citation type="submission" date="2020-07" db="EMBL/GenBank/DDBJ databases">
        <title>Sequencing the genomes of 1000 actinobacteria strains.</title>
        <authorList>
            <person name="Klenk H.-P."/>
        </authorList>
    </citation>
    <scope>NUCLEOTIDE SEQUENCE [LARGE SCALE GENOMIC DNA]</scope>
    <source>
        <strain evidence="5 6">DSM 26341</strain>
    </source>
</reference>
<protein>
    <submittedName>
        <fullName evidence="5">FAD-linked oxidoreductase</fullName>
    </submittedName>
</protein>
<organism evidence="5 6">
    <name type="scientific">Spelaeicoccus albus</name>
    <dbReference type="NCBI Taxonomy" id="1280376"/>
    <lineage>
        <taxon>Bacteria</taxon>
        <taxon>Bacillati</taxon>
        <taxon>Actinomycetota</taxon>
        <taxon>Actinomycetes</taxon>
        <taxon>Micrococcales</taxon>
        <taxon>Brevibacteriaceae</taxon>
        <taxon>Spelaeicoccus</taxon>
    </lineage>
</organism>
<dbReference type="InterPro" id="IPR006094">
    <property type="entry name" value="Oxid_FAD_bind_N"/>
</dbReference>
<evidence type="ECO:0000313" key="6">
    <source>
        <dbReference type="Proteomes" id="UP000539111"/>
    </source>
</evidence>
<dbReference type="GO" id="GO:0016020">
    <property type="term" value="C:membrane"/>
    <property type="evidence" value="ECO:0007669"/>
    <property type="project" value="InterPro"/>
</dbReference>
<feature type="domain" description="FAD-binding PCMH-type" evidence="4">
    <location>
        <begin position="12"/>
        <end position="182"/>
    </location>
</feature>
<evidence type="ECO:0000256" key="3">
    <source>
        <dbReference type="ARBA" id="ARBA00023002"/>
    </source>
</evidence>
<evidence type="ECO:0000256" key="1">
    <source>
        <dbReference type="ARBA" id="ARBA00022630"/>
    </source>
</evidence>